<geneLocation type="plasmid" evidence="3">
    <name>p4</name>
</geneLocation>
<feature type="compositionally biased region" description="Acidic residues" evidence="2">
    <location>
        <begin position="190"/>
        <end position="204"/>
    </location>
</feature>
<evidence type="ECO:0000256" key="2">
    <source>
        <dbReference type="SAM" id="MobiDB-lite"/>
    </source>
</evidence>
<name>A0A4D8RHN4_AZOBR</name>
<dbReference type="EMBL" id="CP032348">
    <property type="protein sequence ID" value="QCO18929.1"/>
    <property type="molecule type" value="Genomic_DNA"/>
</dbReference>
<sequence length="222" mass="24559">MNDTPPLDTTLNQILSAHVRIRSDLRLQVERISVREQELKSQLEECLAQRAKIQEQERALDTTEALYRKMLGTNAAGGVGQLAISIAIGGKDTAVENTKPPRARIGPQRYQMFIALRTLGSLTRHEIADATNLSEKRVRDQMVSDLQLGFVAESGAEEKLSLTPAGLSLLERFEAYQKLRGKKLAQLGDATDDADEQAETDSDEIGVQTMPPSSLLNDTWKE</sequence>
<dbReference type="Proteomes" id="UP000298693">
    <property type="component" value="Plasmid p4"/>
</dbReference>
<feature type="compositionally biased region" description="Polar residues" evidence="2">
    <location>
        <begin position="210"/>
        <end position="222"/>
    </location>
</feature>
<evidence type="ECO:0000256" key="1">
    <source>
        <dbReference type="SAM" id="Coils"/>
    </source>
</evidence>
<keyword evidence="3" id="KW-0614">Plasmid</keyword>
<feature type="region of interest" description="Disordered" evidence="2">
    <location>
        <begin position="186"/>
        <end position="222"/>
    </location>
</feature>
<dbReference type="RefSeq" id="WP_137142844.1">
    <property type="nucleotide sequence ID" value="NZ_CP032348.1"/>
</dbReference>
<gene>
    <name evidence="3" type="ORF">D3869_27105</name>
</gene>
<protein>
    <submittedName>
        <fullName evidence="3">Uncharacterized protein</fullName>
    </submittedName>
</protein>
<keyword evidence="1" id="KW-0175">Coiled coil</keyword>
<reference evidence="3 4" key="1">
    <citation type="submission" date="2018-09" db="EMBL/GenBank/DDBJ databases">
        <title>Whole genome based analysis of evolution and adaptive divergence in Indian and Brazilian strains of Azospirillum brasilense.</title>
        <authorList>
            <person name="Singh C."/>
            <person name="Tripathi A.K."/>
        </authorList>
    </citation>
    <scope>NUCLEOTIDE SEQUENCE [LARGE SCALE GENOMIC DNA]</scope>
    <source>
        <strain evidence="3 4">MTCC4039</strain>
        <plasmid evidence="3 4">p4</plasmid>
    </source>
</reference>
<dbReference type="AlphaFoldDB" id="A0A4D8RHN4"/>
<organism evidence="3 4">
    <name type="scientific">Azospirillum brasilense</name>
    <dbReference type="NCBI Taxonomy" id="192"/>
    <lineage>
        <taxon>Bacteria</taxon>
        <taxon>Pseudomonadati</taxon>
        <taxon>Pseudomonadota</taxon>
        <taxon>Alphaproteobacteria</taxon>
        <taxon>Rhodospirillales</taxon>
        <taxon>Azospirillaceae</taxon>
        <taxon>Azospirillum</taxon>
    </lineage>
</organism>
<proteinExistence type="predicted"/>
<evidence type="ECO:0000313" key="3">
    <source>
        <dbReference type="EMBL" id="QCO18929.1"/>
    </source>
</evidence>
<evidence type="ECO:0000313" key="4">
    <source>
        <dbReference type="Proteomes" id="UP000298693"/>
    </source>
</evidence>
<accession>A0A4D8RHN4</accession>
<feature type="coiled-coil region" evidence="1">
    <location>
        <begin position="29"/>
        <end position="59"/>
    </location>
</feature>